<protein>
    <recommendedName>
        <fullName evidence="2">CBS domain-containing protein</fullName>
    </recommendedName>
</protein>
<dbReference type="GeneID" id="25916917"/>
<evidence type="ECO:0000259" key="2">
    <source>
        <dbReference type="PROSITE" id="PS51371"/>
    </source>
</evidence>
<dbReference type="Proteomes" id="UP000054560">
    <property type="component" value="Unassembled WGS sequence"/>
</dbReference>
<sequence length="61" mass="6707">DVYLPQVITTTRNSSIGDVIEEMDDHDVDNVPVLNEKKRLVGLMNRQAIRAVVTGNKAAVS</sequence>
<dbReference type="RefSeq" id="XP_014144954.1">
    <property type="nucleotide sequence ID" value="XM_014289479.1"/>
</dbReference>
<dbReference type="EMBL" id="KQ249621">
    <property type="protein sequence ID" value="KNC71052.1"/>
    <property type="molecule type" value="Genomic_DNA"/>
</dbReference>
<dbReference type="Gene3D" id="3.10.580.10">
    <property type="entry name" value="CBS-domain"/>
    <property type="match status" value="1"/>
</dbReference>
<reference evidence="3 4" key="1">
    <citation type="submission" date="2011-02" db="EMBL/GenBank/DDBJ databases">
        <title>The Genome Sequence of Sphaeroforma arctica JP610.</title>
        <authorList>
            <consortium name="The Broad Institute Genome Sequencing Platform"/>
            <person name="Russ C."/>
            <person name="Cuomo C."/>
            <person name="Young S.K."/>
            <person name="Zeng Q."/>
            <person name="Gargeya S."/>
            <person name="Alvarado L."/>
            <person name="Berlin A."/>
            <person name="Chapman S.B."/>
            <person name="Chen Z."/>
            <person name="Freedman E."/>
            <person name="Gellesch M."/>
            <person name="Goldberg J."/>
            <person name="Griggs A."/>
            <person name="Gujja S."/>
            <person name="Heilman E."/>
            <person name="Heiman D."/>
            <person name="Howarth C."/>
            <person name="Mehta T."/>
            <person name="Neiman D."/>
            <person name="Pearson M."/>
            <person name="Roberts A."/>
            <person name="Saif S."/>
            <person name="Shea T."/>
            <person name="Shenoy N."/>
            <person name="Sisk P."/>
            <person name="Stolte C."/>
            <person name="Sykes S."/>
            <person name="White J."/>
            <person name="Yandava C."/>
            <person name="Burger G."/>
            <person name="Gray M.W."/>
            <person name="Holland P.W.H."/>
            <person name="King N."/>
            <person name="Lang F.B.F."/>
            <person name="Roger A.J."/>
            <person name="Ruiz-Trillo I."/>
            <person name="Haas B."/>
            <person name="Nusbaum C."/>
            <person name="Birren B."/>
        </authorList>
    </citation>
    <scope>NUCLEOTIDE SEQUENCE [LARGE SCALE GENOMIC DNA]</scope>
    <source>
        <strain evidence="3 4">JP610</strain>
    </source>
</reference>
<evidence type="ECO:0000313" key="4">
    <source>
        <dbReference type="Proteomes" id="UP000054560"/>
    </source>
</evidence>
<organism evidence="3 4">
    <name type="scientific">Sphaeroforma arctica JP610</name>
    <dbReference type="NCBI Taxonomy" id="667725"/>
    <lineage>
        <taxon>Eukaryota</taxon>
        <taxon>Ichthyosporea</taxon>
        <taxon>Ichthyophonida</taxon>
        <taxon>Sphaeroforma</taxon>
    </lineage>
</organism>
<dbReference type="PROSITE" id="PS51371">
    <property type="entry name" value="CBS"/>
    <property type="match status" value="1"/>
</dbReference>
<dbReference type="SUPFAM" id="SSF54631">
    <property type="entry name" value="CBS-domain pair"/>
    <property type="match status" value="1"/>
</dbReference>
<keyword evidence="1" id="KW-0129">CBS domain</keyword>
<dbReference type="AlphaFoldDB" id="A0A0L0F2Y2"/>
<feature type="domain" description="CBS" evidence="2">
    <location>
        <begin position="3"/>
        <end position="60"/>
    </location>
</feature>
<gene>
    <name evidence="3" type="ORF">SARC_16413</name>
</gene>
<evidence type="ECO:0000313" key="3">
    <source>
        <dbReference type="EMBL" id="KNC71052.1"/>
    </source>
</evidence>
<dbReference type="Pfam" id="PF00571">
    <property type="entry name" value="CBS"/>
    <property type="match status" value="1"/>
</dbReference>
<dbReference type="InterPro" id="IPR046342">
    <property type="entry name" value="CBS_dom_sf"/>
</dbReference>
<dbReference type="InterPro" id="IPR000644">
    <property type="entry name" value="CBS_dom"/>
</dbReference>
<feature type="non-terminal residue" evidence="3">
    <location>
        <position position="1"/>
    </location>
</feature>
<accession>A0A0L0F2Y2</accession>
<evidence type="ECO:0000256" key="1">
    <source>
        <dbReference type="PROSITE-ProRule" id="PRU00703"/>
    </source>
</evidence>
<proteinExistence type="predicted"/>
<dbReference type="OrthoDB" id="2536440at2759"/>
<keyword evidence="4" id="KW-1185">Reference proteome</keyword>
<name>A0A0L0F2Y2_9EUKA</name>